<proteinExistence type="predicted"/>
<dbReference type="AlphaFoldDB" id="A0A0G2H0E2"/>
<dbReference type="Proteomes" id="UP000053317">
    <property type="component" value="Unassembled WGS sequence"/>
</dbReference>
<accession>A0A0G2H0E2</accession>
<reference evidence="2 3" key="2">
    <citation type="submission" date="2015-05" db="EMBL/GenBank/DDBJ databases">
        <authorList>
            <person name="Morales-Cruz A."/>
            <person name="Amrine K.C."/>
            <person name="Cantu D."/>
        </authorList>
    </citation>
    <scope>NUCLEOTIDE SEQUENCE [LARGE SCALE GENOMIC DNA]</scope>
    <source>
        <strain evidence="2">UCRPC4</strain>
    </source>
</reference>
<evidence type="ECO:0000256" key="1">
    <source>
        <dbReference type="SAM" id="MobiDB-lite"/>
    </source>
</evidence>
<reference evidence="2 3" key="1">
    <citation type="submission" date="2015-05" db="EMBL/GenBank/DDBJ databases">
        <title>Distinctive expansion of gene families associated with plant cell wall degradation and secondary metabolism in the genomes of grapevine trunk pathogens.</title>
        <authorList>
            <person name="Lawrence D.P."/>
            <person name="Travadon R."/>
            <person name="Rolshausen P.E."/>
            <person name="Baumgartner K."/>
        </authorList>
    </citation>
    <scope>NUCLEOTIDE SEQUENCE [LARGE SCALE GENOMIC DNA]</scope>
    <source>
        <strain evidence="2">UCRPC4</strain>
    </source>
</reference>
<sequence>MSDKASTYSDDGGYPSTTDTTHTPFDDCSISSAPGLYLPSPGGVRIILDSQGSLPKVQIITQDLRKLVDEYQPQKYKEYMDIDEALHLIKDCISTCCTLGLKDAWVFAQFSSACEEIEHWMCTAINATQRPGVSYKKHSETVLRLRLTHLRDRIVVYKARCVTVRNIQILPQHIHFVLQQGHETFTHCVHKTQIYDVRVTNFRFPYMTPLDYEYLG</sequence>
<evidence type="ECO:0000313" key="2">
    <source>
        <dbReference type="EMBL" id="KKY22295.1"/>
    </source>
</evidence>
<gene>
    <name evidence="2" type="ORF">UCRPC4_g03318</name>
</gene>
<protein>
    <submittedName>
        <fullName evidence="2">Uncharacterized protein</fullName>
    </submittedName>
</protein>
<name>A0A0G2H0E2_PHACM</name>
<comment type="caution">
    <text evidence="2">The sequence shown here is derived from an EMBL/GenBank/DDBJ whole genome shotgun (WGS) entry which is preliminary data.</text>
</comment>
<organism evidence="2 3">
    <name type="scientific">Phaeomoniella chlamydospora</name>
    <name type="common">Phaeoacremonium chlamydosporum</name>
    <dbReference type="NCBI Taxonomy" id="158046"/>
    <lineage>
        <taxon>Eukaryota</taxon>
        <taxon>Fungi</taxon>
        <taxon>Dikarya</taxon>
        <taxon>Ascomycota</taxon>
        <taxon>Pezizomycotina</taxon>
        <taxon>Eurotiomycetes</taxon>
        <taxon>Chaetothyriomycetidae</taxon>
        <taxon>Phaeomoniellales</taxon>
        <taxon>Phaeomoniellaceae</taxon>
        <taxon>Phaeomoniella</taxon>
    </lineage>
</organism>
<dbReference type="EMBL" id="LCWF01000077">
    <property type="protein sequence ID" value="KKY22295.1"/>
    <property type="molecule type" value="Genomic_DNA"/>
</dbReference>
<keyword evidence="3" id="KW-1185">Reference proteome</keyword>
<feature type="region of interest" description="Disordered" evidence="1">
    <location>
        <begin position="1"/>
        <end position="21"/>
    </location>
</feature>
<evidence type="ECO:0000313" key="3">
    <source>
        <dbReference type="Proteomes" id="UP000053317"/>
    </source>
</evidence>